<keyword evidence="3" id="KW-1185">Reference proteome</keyword>
<protein>
    <submittedName>
        <fullName evidence="2">Uncharacterized protein</fullName>
    </submittedName>
</protein>
<organism evidence="2 3">
    <name type="scientific">Macrosiphum euphorbiae</name>
    <name type="common">potato aphid</name>
    <dbReference type="NCBI Taxonomy" id="13131"/>
    <lineage>
        <taxon>Eukaryota</taxon>
        <taxon>Metazoa</taxon>
        <taxon>Ecdysozoa</taxon>
        <taxon>Arthropoda</taxon>
        <taxon>Hexapoda</taxon>
        <taxon>Insecta</taxon>
        <taxon>Pterygota</taxon>
        <taxon>Neoptera</taxon>
        <taxon>Paraneoptera</taxon>
        <taxon>Hemiptera</taxon>
        <taxon>Sternorrhyncha</taxon>
        <taxon>Aphidomorpha</taxon>
        <taxon>Aphidoidea</taxon>
        <taxon>Aphididae</taxon>
        <taxon>Macrosiphini</taxon>
        <taxon>Macrosiphum</taxon>
    </lineage>
</organism>
<comment type="caution">
    <text evidence="2">The sequence shown here is derived from an EMBL/GenBank/DDBJ whole genome shotgun (WGS) entry which is preliminary data.</text>
</comment>
<reference evidence="2 3" key="1">
    <citation type="submission" date="2023-01" db="EMBL/GenBank/DDBJ databases">
        <authorList>
            <person name="Whitehead M."/>
        </authorList>
    </citation>
    <scope>NUCLEOTIDE SEQUENCE [LARGE SCALE GENOMIC DNA]</scope>
</reference>
<name>A0AAV0W312_9HEMI</name>
<dbReference type="EMBL" id="CARXXK010000001">
    <property type="protein sequence ID" value="CAI6350181.1"/>
    <property type="molecule type" value="Genomic_DNA"/>
</dbReference>
<evidence type="ECO:0000256" key="1">
    <source>
        <dbReference type="SAM" id="MobiDB-lite"/>
    </source>
</evidence>
<evidence type="ECO:0000313" key="3">
    <source>
        <dbReference type="Proteomes" id="UP001160148"/>
    </source>
</evidence>
<sequence length="125" mass="14354">MSILLLDRPTTDNATTATRHHRQTMQMQSVLCWPMSSSLHKPCIPCDQVVGQTDRHLPGKWRRLALTSFASFCFIVRISFREGKNIFISSGDVTIVVRVPYFFSSPYDTSRAHRPLLVYFGSYRV</sequence>
<proteinExistence type="predicted"/>
<gene>
    <name evidence="2" type="ORF">MEUPH1_LOCUS6672</name>
</gene>
<evidence type="ECO:0000313" key="2">
    <source>
        <dbReference type="EMBL" id="CAI6350181.1"/>
    </source>
</evidence>
<accession>A0AAV0W312</accession>
<dbReference type="AlphaFoldDB" id="A0AAV0W312"/>
<dbReference type="Proteomes" id="UP001160148">
    <property type="component" value="Unassembled WGS sequence"/>
</dbReference>
<feature type="region of interest" description="Disordered" evidence="1">
    <location>
        <begin position="1"/>
        <end position="20"/>
    </location>
</feature>